<accession>A0A8H7TI59</accession>
<protein>
    <recommendedName>
        <fullName evidence="3">Heterokaryon incompatibility domain-containing protein</fullName>
    </recommendedName>
</protein>
<name>A0A8H7TI59_9HELO</name>
<sequence length="96" mass="10907">MASTASFQYRPLLDDDGIRLIELEPNPDLNAKIECSLIHTTLNEYDHDLINHYTALSYVWGDAITTTTVLVEGLEFFVTLNLDTALRYLRDPTGNF</sequence>
<dbReference type="PANTHER" id="PTHR24148:SF77">
    <property type="entry name" value="HETEROKARYON INCOMPATIBILITY DOMAIN-CONTAINING PROTEIN"/>
    <property type="match status" value="1"/>
</dbReference>
<comment type="caution">
    <text evidence="1">The sequence shown here is derived from an EMBL/GenBank/DDBJ whole genome shotgun (WGS) entry which is preliminary data.</text>
</comment>
<gene>
    <name evidence="1" type="ORF">IFR04_007302</name>
</gene>
<dbReference type="AlphaFoldDB" id="A0A8H7TI59"/>
<evidence type="ECO:0000313" key="2">
    <source>
        <dbReference type="Proteomes" id="UP000664132"/>
    </source>
</evidence>
<evidence type="ECO:0008006" key="3">
    <source>
        <dbReference type="Google" id="ProtNLM"/>
    </source>
</evidence>
<dbReference type="PANTHER" id="PTHR24148">
    <property type="entry name" value="ANKYRIN REPEAT DOMAIN-CONTAINING PROTEIN 39 HOMOLOG-RELATED"/>
    <property type="match status" value="1"/>
</dbReference>
<organism evidence="1 2">
    <name type="scientific">Cadophora malorum</name>
    <dbReference type="NCBI Taxonomy" id="108018"/>
    <lineage>
        <taxon>Eukaryota</taxon>
        <taxon>Fungi</taxon>
        <taxon>Dikarya</taxon>
        <taxon>Ascomycota</taxon>
        <taxon>Pezizomycotina</taxon>
        <taxon>Leotiomycetes</taxon>
        <taxon>Helotiales</taxon>
        <taxon>Ploettnerulaceae</taxon>
        <taxon>Cadophora</taxon>
    </lineage>
</organism>
<reference evidence="1" key="1">
    <citation type="submission" date="2021-02" db="EMBL/GenBank/DDBJ databases">
        <title>Genome sequence Cadophora malorum strain M34.</title>
        <authorList>
            <person name="Stefanovic E."/>
            <person name="Vu D."/>
            <person name="Scully C."/>
            <person name="Dijksterhuis J."/>
            <person name="Roader J."/>
            <person name="Houbraken J."/>
        </authorList>
    </citation>
    <scope>NUCLEOTIDE SEQUENCE</scope>
    <source>
        <strain evidence="1">M34</strain>
    </source>
</reference>
<dbReference type="OrthoDB" id="2157530at2759"/>
<dbReference type="EMBL" id="JAFJYH010000102">
    <property type="protein sequence ID" value="KAG4419600.1"/>
    <property type="molecule type" value="Genomic_DNA"/>
</dbReference>
<dbReference type="InterPro" id="IPR052895">
    <property type="entry name" value="HetReg/Transcr_Mod"/>
</dbReference>
<evidence type="ECO:0000313" key="1">
    <source>
        <dbReference type="EMBL" id="KAG4419600.1"/>
    </source>
</evidence>
<dbReference type="Proteomes" id="UP000664132">
    <property type="component" value="Unassembled WGS sequence"/>
</dbReference>
<keyword evidence="2" id="KW-1185">Reference proteome</keyword>
<proteinExistence type="predicted"/>